<accession>A0ABT8SSF3</accession>
<dbReference type="RefSeq" id="WP_302075423.1">
    <property type="nucleotide sequence ID" value="NZ_JAUKWQ010000001.1"/>
</dbReference>
<dbReference type="EMBL" id="JAUKWQ010000001">
    <property type="protein sequence ID" value="MDO1581309.1"/>
    <property type="molecule type" value="Genomic_DNA"/>
</dbReference>
<evidence type="ECO:0000313" key="3">
    <source>
        <dbReference type="Proteomes" id="UP001169006"/>
    </source>
</evidence>
<name>A0ABT8SSF3_9HYPH</name>
<sequence length="220" mass="23816">MTISRTTEAEIFSATAAKLAEQGYDVIAEPTATLLPEALKAFRPDGIAIGKDPKLVIQIAGEGPQYSKRVADLQKALKDLTGWKLHLVVGTELAASEIPTADDASILLNINRARRLLEDEPEAALLIAWATLEAISRSRRPAEFARAQSPGRIIERLANEGVVTASEASSLRAMAVKRNAFIHGDLQQAINAEELARFLQIIGKLMNSQVLRTPPVSEAM</sequence>
<organism evidence="2 3">
    <name type="scientific">Rhizobium oryzicola</name>
    <dbReference type="NCBI Taxonomy" id="1232668"/>
    <lineage>
        <taxon>Bacteria</taxon>
        <taxon>Pseudomonadati</taxon>
        <taxon>Pseudomonadota</taxon>
        <taxon>Alphaproteobacteria</taxon>
        <taxon>Hyphomicrobiales</taxon>
        <taxon>Rhizobiaceae</taxon>
        <taxon>Rhizobium/Agrobacterium group</taxon>
        <taxon>Rhizobium</taxon>
    </lineage>
</organism>
<keyword evidence="3" id="KW-1185">Reference proteome</keyword>
<dbReference type="InterPro" id="IPR040902">
    <property type="entry name" value="AHJR-like"/>
</dbReference>
<gene>
    <name evidence="2" type="ORF">Q2T52_04295</name>
</gene>
<reference evidence="2" key="1">
    <citation type="journal article" date="2015" name="Int. J. Syst. Evol. Microbiol.">
        <title>Rhizobium oryzicola sp. nov., potential plant-growth-promoting endophytic bacteria isolated from rice roots.</title>
        <authorList>
            <person name="Zhang X.X."/>
            <person name="Gao J.S."/>
            <person name="Cao Y.H."/>
            <person name="Sheirdil R.A."/>
            <person name="Wang X.C."/>
            <person name="Zhang L."/>
        </authorList>
    </citation>
    <scope>NUCLEOTIDE SEQUENCE</scope>
    <source>
        <strain evidence="2">05753</strain>
    </source>
</reference>
<feature type="domain" description="REase AHJR-like" evidence="1">
    <location>
        <begin position="5"/>
        <end position="107"/>
    </location>
</feature>
<evidence type="ECO:0000313" key="2">
    <source>
        <dbReference type="EMBL" id="MDO1581309.1"/>
    </source>
</evidence>
<reference evidence="2" key="2">
    <citation type="submission" date="2023-07" db="EMBL/GenBank/DDBJ databases">
        <authorList>
            <person name="Sun H."/>
        </authorList>
    </citation>
    <scope>NUCLEOTIDE SEQUENCE</scope>
    <source>
        <strain evidence="2">05753</strain>
    </source>
</reference>
<dbReference type="Pfam" id="PF18743">
    <property type="entry name" value="AHJR-like"/>
    <property type="match status" value="1"/>
</dbReference>
<evidence type="ECO:0000259" key="1">
    <source>
        <dbReference type="Pfam" id="PF18743"/>
    </source>
</evidence>
<proteinExistence type="predicted"/>
<dbReference type="Proteomes" id="UP001169006">
    <property type="component" value="Unassembled WGS sequence"/>
</dbReference>
<protein>
    <recommendedName>
        <fullName evidence="1">REase AHJR-like domain-containing protein</fullName>
    </recommendedName>
</protein>
<comment type="caution">
    <text evidence="2">The sequence shown here is derived from an EMBL/GenBank/DDBJ whole genome shotgun (WGS) entry which is preliminary data.</text>
</comment>